<evidence type="ECO:0000313" key="2">
    <source>
        <dbReference type="EMBL" id="QEW06358.1"/>
    </source>
</evidence>
<dbReference type="AlphaFoldDB" id="A0A5J6LDE9"/>
<organism evidence="2 3">
    <name type="scientific">Nitrincola iocasae</name>
    <dbReference type="NCBI Taxonomy" id="2614693"/>
    <lineage>
        <taxon>Bacteria</taxon>
        <taxon>Pseudomonadati</taxon>
        <taxon>Pseudomonadota</taxon>
        <taxon>Gammaproteobacteria</taxon>
        <taxon>Oceanospirillales</taxon>
        <taxon>Oceanospirillaceae</taxon>
        <taxon>Nitrincola</taxon>
    </lineage>
</organism>
<gene>
    <name evidence="2" type="ORF">F5I99_07480</name>
</gene>
<keyword evidence="2" id="KW-0238">DNA-binding</keyword>
<evidence type="ECO:0000256" key="1">
    <source>
        <dbReference type="SAM" id="MobiDB-lite"/>
    </source>
</evidence>
<dbReference type="KEGG" id="nik:F5I99_07480"/>
<keyword evidence="3" id="KW-1185">Reference proteome</keyword>
<accession>A0A5J6LDE9</accession>
<feature type="region of interest" description="Disordered" evidence="1">
    <location>
        <begin position="40"/>
        <end position="60"/>
    </location>
</feature>
<dbReference type="InterPro" id="IPR019294">
    <property type="entry name" value="Translation_reg_Com"/>
</dbReference>
<dbReference type="Proteomes" id="UP000325606">
    <property type="component" value="Chromosome"/>
</dbReference>
<sequence length="60" mass="7042">MQKLIRCNNCNKLLAKGIFQKIEIKCPRCKRLIQYERATSSIPQGAKNEQTHRALDRRQT</sequence>
<protein>
    <submittedName>
        <fullName evidence="2">Com family DNA-binding transcriptional regulator</fullName>
    </submittedName>
</protein>
<dbReference type="RefSeq" id="WP_151054621.1">
    <property type="nucleotide sequence ID" value="NZ_CP044222.1"/>
</dbReference>
<dbReference type="EMBL" id="CP044222">
    <property type="protein sequence ID" value="QEW06358.1"/>
    <property type="molecule type" value="Genomic_DNA"/>
</dbReference>
<evidence type="ECO:0000313" key="3">
    <source>
        <dbReference type="Proteomes" id="UP000325606"/>
    </source>
</evidence>
<dbReference type="GO" id="GO:0003677">
    <property type="term" value="F:DNA binding"/>
    <property type="evidence" value="ECO:0007669"/>
    <property type="project" value="UniProtKB-KW"/>
</dbReference>
<name>A0A5J6LDE9_9GAMM</name>
<feature type="compositionally biased region" description="Basic and acidic residues" evidence="1">
    <location>
        <begin position="49"/>
        <end position="60"/>
    </location>
</feature>
<proteinExistence type="predicted"/>
<dbReference type="Pfam" id="PF10122">
    <property type="entry name" value="Zn_ribbon_Com"/>
    <property type="match status" value="1"/>
</dbReference>
<reference evidence="2 3" key="1">
    <citation type="submission" date="2019-09" db="EMBL/GenBank/DDBJ databases">
        <title>Nitrincola iocasae sp. nov., a bacterium isolated from the sediment collected at a cold seep field in South China Sea.</title>
        <authorList>
            <person name="Zhang H."/>
            <person name="Wang H."/>
            <person name="Li C."/>
        </authorList>
    </citation>
    <scope>NUCLEOTIDE SEQUENCE [LARGE SCALE GENOMIC DNA]</scope>
    <source>
        <strain evidence="2 3">KXZD1103</strain>
    </source>
</reference>